<protein>
    <submittedName>
        <fullName evidence="3">Uncharacterized protein LOC111088485</fullName>
    </submittedName>
</protein>
<dbReference type="SMART" id="SM00015">
    <property type="entry name" value="IQ"/>
    <property type="match status" value="1"/>
</dbReference>
<dbReference type="GeneID" id="111088485"/>
<accession>A0ABM1TF29</accession>
<keyword evidence="2" id="KW-1185">Reference proteome</keyword>
<name>A0ABM1TF29_LIMPO</name>
<organism evidence="2 3">
    <name type="scientific">Limulus polyphemus</name>
    <name type="common">Atlantic horseshoe crab</name>
    <dbReference type="NCBI Taxonomy" id="6850"/>
    <lineage>
        <taxon>Eukaryota</taxon>
        <taxon>Metazoa</taxon>
        <taxon>Ecdysozoa</taxon>
        <taxon>Arthropoda</taxon>
        <taxon>Chelicerata</taxon>
        <taxon>Merostomata</taxon>
        <taxon>Xiphosura</taxon>
        <taxon>Limulidae</taxon>
        <taxon>Limulus</taxon>
    </lineage>
</organism>
<evidence type="ECO:0000313" key="2">
    <source>
        <dbReference type="Proteomes" id="UP000694941"/>
    </source>
</evidence>
<evidence type="ECO:0000256" key="1">
    <source>
        <dbReference type="SAM" id="MobiDB-lite"/>
    </source>
</evidence>
<dbReference type="PROSITE" id="PS50096">
    <property type="entry name" value="IQ"/>
    <property type="match status" value="1"/>
</dbReference>
<dbReference type="CDD" id="cd23767">
    <property type="entry name" value="IQCD"/>
    <property type="match status" value="1"/>
</dbReference>
<reference evidence="3" key="1">
    <citation type="submission" date="2025-08" db="UniProtKB">
        <authorList>
            <consortium name="RefSeq"/>
        </authorList>
    </citation>
    <scope>IDENTIFICATION</scope>
    <source>
        <tissue evidence="3">Muscle</tissue>
    </source>
</reference>
<dbReference type="Proteomes" id="UP000694941">
    <property type="component" value="Unplaced"/>
</dbReference>
<dbReference type="Gene3D" id="1.20.5.190">
    <property type="match status" value="1"/>
</dbReference>
<gene>
    <name evidence="3" type="primary">LOC111088485</name>
</gene>
<proteinExistence type="predicted"/>
<feature type="region of interest" description="Disordered" evidence="1">
    <location>
        <begin position="96"/>
        <end position="127"/>
    </location>
</feature>
<sequence length="445" mass="50935">MKQETNDTINRNVAKENQVVLTDVKDLPSIDLELLDQIQKELQLTYTAQVAETVQQMEENAWESVTETLIQCDTKGVAQEEQIEVDEANVETSILVKNKNKNEKSDVNANDPKKPIPSETPKTEGLLNFDTPLTSKEESAAVKIQSVFRGFKTRKQYTMTKINDRHLVHSQINRNTENNADYEHAQNFTKTVVDEAGMETREDDHTGQVDYLEHEIFPHKVKDLEVTLGKDQRIKIHKEDTHSESTSENLRFGKKFEYKNQLKLKTEEKEFDKAEEEIAFCGYKVGREMQPEHCCIKNVHAADTWKNENKEESILINQMQNLEAATNQSNDKDKNDKVTSKLVKTKDLRIENEYKNDSYNLYITPEQKIIECFGMEGKEDGVCSMEGLFRAEPIKIFNFDETGLEAKGLLSLGTQDCKGNDLQVDNEQLRISTGNKEPSAPSFNL</sequence>
<dbReference type="InterPro" id="IPR000048">
    <property type="entry name" value="IQ_motif_EF-hand-BS"/>
</dbReference>
<evidence type="ECO:0000313" key="3">
    <source>
        <dbReference type="RefSeq" id="XP_022254485.1"/>
    </source>
</evidence>
<dbReference type="Pfam" id="PF00612">
    <property type="entry name" value="IQ"/>
    <property type="match status" value="1"/>
</dbReference>
<feature type="compositionally biased region" description="Basic and acidic residues" evidence="1">
    <location>
        <begin position="100"/>
        <end position="116"/>
    </location>
</feature>
<dbReference type="RefSeq" id="XP_022254485.1">
    <property type="nucleotide sequence ID" value="XM_022398777.1"/>
</dbReference>